<reference evidence="2 3" key="1">
    <citation type="submission" date="2017-01" db="EMBL/GenBank/DDBJ databases">
        <title>Bacillus cereus isolates.</title>
        <authorList>
            <person name="Beno S.M."/>
        </authorList>
    </citation>
    <scope>NUCLEOTIDE SEQUENCE [LARGE SCALE GENOMIC DNA]</scope>
    <source>
        <strain evidence="2 3">FSL W7-1108</strain>
    </source>
</reference>
<name>A0A1S9T8M7_BACMY</name>
<evidence type="ECO:0000256" key="1">
    <source>
        <dbReference type="SAM" id="Coils"/>
    </source>
</evidence>
<accession>A0A1S9T8M7</accession>
<dbReference type="RefSeq" id="WP_078176111.1">
    <property type="nucleotide sequence ID" value="NZ_JBCMNA010000015.1"/>
</dbReference>
<gene>
    <name evidence="2" type="ORF">BW900_12750</name>
</gene>
<dbReference type="AlphaFoldDB" id="A0A1S9T8M7"/>
<protein>
    <submittedName>
        <fullName evidence="2">Uncharacterized protein</fullName>
    </submittedName>
</protein>
<dbReference type="Proteomes" id="UP000190696">
    <property type="component" value="Unassembled WGS sequence"/>
</dbReference>
<evidence type="ECO:0000313" key="3">
    <source>
        <dbReference type="Proteomes" id="UP000190696"/>
    </source>
</evidence>
<organism evidence="2 3">
    <name type="scientific">Bacillus mycoides</name>
    <dbReference type="NCBI Taxonomy" id="1405"/>
    <lineage>
        <taxon>Bacteria</taxon>
        <taxon>Bacillati</taxon>
        <taxon>Bacillota</taxon>
        <taxon>Bacilli</taxon>
        <taxon>Bacillales</taxon>
        <taxon>Bacillaceae</taxon>
        <taxon>Bacillus</taxon>
        <taxon>Bacillus cereus group</taxon>
    </lineage>
</organism>
<dbReference type="EMBL" id="MUAI01000008">
    <property type="protein sequence ID" value="OOR06277.1"/>
    <property type="molecule type" value="Genomic_DNA"/>
</dbReference>
<keyword evidence="1" id="KW-0175">Coiled coil</keyword>
<sequence>MTLSDARFKNTGYKNMKDVLVKHGINQNIVDQLEKSESAKITEMTFDCKDISEILRIFAKEGNKLENLQSAYRKLQSKKDIQGILNKAKTKLNDGSNNSFAKELLDEFKYEDEDGYVYENLSLEELQEKLKELQEKTYLLLMHMQNVSNSVGTSISDGNLKKHLEACNNKFEYITIFTYKYILEKEKKTTF</sequence>
<comment type="caution">
    <text evidence="2">The sequence shown here is derived from an EMBL/GenBank/DDBJ whole genome shotgun (WGS) entry which is preliminary data.</text>
</comment>
<evidence type="ECO:0000313" key="2">
    <source>
        <dbReference type="EMBL" id="OOR06277.1"/>
    </source>
</evidence>
<feature type="coiled-coil region" evidence="1">
    <location>
        <begin position="116"/>
        <end position="143"/>
    </location>
</feature>
<proteinExistence type="predicted"/>